<dbReference type="EMBL" id="BOMH01000027">
    <property type="protein sequence ID" value="GID65634.1"/>
    <property type="molecule type" value="Genomic_DNA"/>
</dbReference>
<feature type="transmembrane region" description="Helical" evidence="1">
    <location>
        <begin position="54"/>
        <end position="84"/>
    </location>
</feature>
<protein>
    <submittedName>
        <fullName evidence="2">Uncharacterized protein</fullName>
    </submittedName>
</protein>
<keyword evidence="1" id="KW-1133">Transmembrane helix</keyword>
<proteinExistence type="predicted"/>
<evidence type="ECO:0000313" key="2">
    <source>
        <dbReference type="EMBL" id="GID65634.1"/>
    </source>
</evidence>
<organism evidence="2 3">
    <name type="scientific">Actinoplanes cyaneus</name>
    <dbReference type="NCBI Taxonomy" id="52696"/>
    <lineage>
        <taxon>Bacteria</taxon>
        <taxon>Bacillati</taxon>
        <taxon>Actinomycetota</taxon>
        <taxon>Actinomycetes</taxon>
        <taxon>Micromonosporales</taxon>
        <taxon>Micromonosporaceae</taxon>
        <taxon>Actinoplanes</taxon>
    </lineage>
</organism>
<keyword evidence="1" id="KW-0812">Transmembrane</keyword>
<evidence type="ECO:0000313" key="3">
    <source>
        <dbReference type="Proteomes" id="UP000619479"/>
    </source>
</evidence>
<comment type="caution">
    <text evidence="2">The sequence shown here is derived from an EMBL/GenBank/DDBJ whole genome shotgun (WGS) entry which is preliminary data.</text>
</comment>
<keyword evidence="1" id="KW-0472">Membrane</keyword>
<dbReference type="AlphaFoldDB" id="A0A919IGX9"/>
<accession>A0A919IGX9</accession>
<sequence>MTVSATAVLLGIGTGPLGLCPPGATFGALLAWVLVAAAAEIVVGGPRRLNVLPWAVGATMLAAFCGPGAITALLGAAAVVYGLTTVAIVAPVRRAPSVVRSVPSLVRRVSPVVRRVAPVVRRSATPAMSGGRPFDITIDLNARPASEPAVTGSVLALTLT</sequence>
<name>A0A919IGX9_9ACTN</name>
<gene>
    <name evidence="2" type="ORF">Acy02nite_35150</name>
</gene>
<evidence type="ECO:0000256" key="1">
    <source>
        <dbReference type="SAM" id="Phobius"/>
    </source>
</evidence>
<keyword evidence="3" id="KW-1185">Reference proteome</keyword>
<reference evidence="2" key="1">
    <citation type="submission" date="2021-01" db="EMBL/GenBank/DDBJ databases">
        <title>Whole genome shotgun sequence of Actinoplanes cyaneus NBRC 14990.</title>
        <authorList>
            <person name="Komaki H."/>
            <person name="Tamura T."/>
        </authorList>
    </citation>
    <scope>NUCLEOTIDE SEQUENCE</scope>
    <source>
        <strain evidence="2">NBRC 14990</strain>
    </source>
</reference>
<dbReference type="Proteomes" id="UP000619479">
    <property type="component" value="Unassembled WGS sequence"/>
</dbReference>